<name>T1BVZ1_9ZZZZ</name>
<reference evidence="2" key="1">
    <citation type="submission" date="2013-08" db="EMBL/GenBank/DDBJ databases">
        <authorList>
            <person name="Mendez C."/>
            <person name="Richter M."/>
            <person name="Ferrer M."/>
            <person name="Sanchez J."/>
        </authorList>
    </citation>
    <scope>NUCLEOTIDE SEQUENCE</scope>
</reference>
<dbReference type="Pfam" id="PF01402">
    <property type="entry name" value="RHH_1"/>
    <property type="match status" value="1"/>
</dbReference>
<dbReference type="EMBL" id="AUZY01005812">
    <property type="protein sequence ID" value="EQD57344.1"/>
    <property type="molecule type" value="Genomic_DNA"/>
</dbReference>
<proteinExistence type="predicted"/>
<comment type="caution">
    <text evidence="2">The sequence shown here is derived from an EMBL/GenBank/DDBJ whole genome shotgun (WGS) entry which is preliminary data.</text>
</comment>
<dbReference type="GO" id="GO:0006355">
    <property type="term" value="P:regulation of DNA-templated transcription"/>
    <property type="evidence" value="ECO:0007669"/>
    <property type="project" value="InterPro"/>
</dbReference>
<dbReference type="Gene3D" id="1.10.1220.10">
    <property type="entry name" value="Met repressor-like"/>
    <property type="match status" value="1"/>
</dbReference>
<sequence length="71" mass="8426">MGTLTIRLDDKLERALSRLAKAQHRTKSEVARELLRRHILVRQLDETRNRLRPYAETAGYLTDEDFFRNIS</sequence>
<dbReference type="InterPro" id="IPR013321">
    <property type="entry name" value="Arc_rbn_hlx_hlx"/>
</dbReference>
<reference evidence="2" key="2">
    <citation type="journal article" date="2014" name="ISME J.">
        <title>Microbial stratification in low pH oxic and suboxic macroscopic growths along an acid mine drainage.</title>
        <authorList>
            <person name="Mendez-Garcia C."/>
            <person name="Mesa V."/>
            <person name="Sprenger R.R."/>
            <person name="Richter M."/>
            <person name="Diez M.S."/>
            <person name="Solano J."/>
            <person name="Bargiela R."/>
            <person name="Golyshina O.V."/>
            <person name="Manteca A."/>
            <person name="Ramos J.L."/>
            <person name="Gallego J.R."/>
            <person name="Llorente I."/>
            <person name="Martins Dos Santos V.A."/>
            <person name="Jensen O.N."/>
            <person name="Pelaez A.I."/>
            <person name="Sanchez J."/>
            <person name="Ferrer M."/>
        </authorList>
    </citation>
    <scope>NUCLEOTIDE SEQUENCE</scope>
</reference>
<feature type="domain" description="Ribbon-helix-helix protein CopG" evidence="1">
    <location>
        <begin position="4"/>
        <end position="39"/>
    </location>
</feature>
<dbReference type="InterPro" id="IPR010985">
    <property type="entry name" value="Ribbon_hlx_hlx"/>
</dbReference>
<accession>T1BVZ1</accession>
<gene>
    <name evidence="2" type="ORF">B1B_08854</name>
</gene>
<evidence type="ECO:0000259" key="1">
    <source>
        <dbReference type="Pfam" id="PF01402"/>
    </source>
</evidence>
<dbReference type="SUPFAM" id="SSF47598">
    <property type="entry name" value="Ribbon-helix-helix"/>
    <property type="match status" value="1"/>
</dbReference>
<dbReference type="InterPro" id="IPR002145">
    <property type="entry name" value="CopG"/>
</dbReference>
<dbReference type="AlphaFoldDB" id="T1BVZ1"/>
<evidence type="ECO:0000313" key="2">
    <source>
        <dbReference type="EMBL" id="EQD57344.1"/>
    </source>
</evidence>
<organism evidence="2">
    <name type="scientific">mine drainage metagenome</name>
    <dbReference type="NCBI Taxonomy" id="410659"/>
    <lineage>
        <taxon>unclassified sequences</taxon>
        <taxon>metagenomes</taxon>
        <taxon>ecological metagenomes</taxon>
    </lineage>
</organism>
<protein>
    <submittedName>
        <fullName evidence="2">Transcriptional regulator, CopG family</fullName>
    </submittedName>
</protein>